<evidence type="ECO:0000313" key="3">
    <source>
        <dbReference type="Proteomes" id="UP000317484"/>
    </source>
</evidence>
<keyword evidence="3" id="KW-1185">Reference proteome</keyword>
<evidence type="ECO:0000313" key="2">
    <source>
        <dbReference type="EMBL" id="SMO99519.1"/>
    </source>
</evidence>
<organism evidence="2 3">
    <name type="scientific">Geodermatophilus aquaeductus</name>
    <dbReference type="NCBI Taxonomy" id="1564161"/>
    <lineage>
        <taxon>Bacteria</taxon>
        <taxon>Bacillati</taxon>
        <taxon>Actinomycetota</taxon>
        <taxon>Actinomycetes</taxon>
        <taxon>Geodermatophilales</taxon>
        <taxon>Geodermatophilaceae</taxon>
        <taxon>Geodermatophilus</taxon>
    </lineage>
</organism>
<keyword evidence="1" id="KW-1133">Transmembrane helix</keyword>
<dbReference type="AlphaFoldDB" id="A0A521FTL6"/>
<sequence>MSTIPTVDPPVPAAREEGDDDFSLAFAAGALLVTAVVLTVLVLAVWLLVTSVRGGA</sequence>
<dbReference type="EMBL" id="FXTJ01000017">
    <property type="protein sequence ID" value="SMO99519.1"/>
    <property type="molecule type" value="Genomic_DNA"/>
</dbReference>
<gene>
    <name evidence="2" type="ORF">SAMN06273567_11727</name>
</gene>
<proteinExistence type="predicted"/>
<protein>
    <submittedName>
        <fullName evidence="2">Uncharacterized protein</fullName>
    </submittedName>
</protein>
<keyword evidence="1" id="KW-0472">Membrane</keyword>
<accession>A0A521FTL6</accession>
<feature type="transmembrane region" description="Helical" evidence="1">
    <location>
        <begin position="24"/>
        <end position="49"/>
    </location>
</feature>
<dbReference type="RefSeq" id="WP_185938565.1">
    <property type="nucleotide sequence ID" value="NZ_FXTJ01000017.1"/>
</dbReference>
<dbReference type="Proteomes" id="UP000317484">
    <property type="component" value="Unassembled WGS sequence"/>
</dbReference>
<reference evidence="2 3" key="1">
    <citation type="submission" date="2017-05" db="EMBL/GenBank/DDBJ databases">
        <authorList>
            <person name="Varghese N."/>
            <person name="Submissions S."/>
        </authorList>
    </citation>
    <scope>NUCLEOTIDE SEQUENCE [LARGE SCALE GENOMIC DNA]</scope>
    <source>
        <strain evidence="2 3">DSM 46834</strain>
    </source>
</reference>
<keyword evidence="1" id="KW-0812">Transmembrane</keyword>
<evidence type="ECO:0000256" key="1">
    <source>
        <dbReference type="SAM" id="Phobius"/>
    </source>
</evidence>
<name>A0A521FTL6_9ACTN</name>